<feature type="transmembrane region" description="Helical" evidence="1">
    <location>
        <begin position="95"/>
        <end position="116"/>
    </location>
</feature>
<keyword evidence="3" id="KW-1185">Reference proteome</keyword>
<accession>A0AAD5J580</accession>
<keyword evidence="1" id="KW-1133">Transmembrane helix</keyword>
<dbReference type="AlphaFoldDB" id="A0AAD5J580"/>
<proteinExistence type="predicted"/>
<keyword evidence="1" id="KW-0472">Membrane</keyword>
<evidence type="ECO:0000313" key="2">
    <source>
        <dbReference type="EMBL" id="KAI9185542.1"/>
    </source>
</evidence>
<sequence length="133" mass="14297">MSKFDLAETSSLKLTGFGHHQTLKLNTHNLTLSVVGYTNVCAPEIFLVIVASEFDLETHQSIHKGRLICQILTFLVRKTHWFFGHPNESPENLNLVVAIVFPGSGCFLVAAAAMVLGGGGGSSGLEDLCLVSI</sequence>
<keyword evidence="1" id="KW-0812">Transmembrane</keyword>
<evidence type="ECO:0000313" key="3">
    <source>
        <dbReference type="Proteomes" id="UP001064489"/>
    </source>
</evidence>
<comment type="caution">
    <text evidence="2">The sequence shown here is derived from an EMBL/GenBank/DDBJ whole genome shotgun (WGS) entry which is preliminary data.</text>
</comment>
<reference evidence="2" key="2">
    <citation type="submission" date="2023-02" db="EMBL/GenBank/DDBJ databases">
        <authorList>
            <person name="Swenson N.G."/>
            <person name="Wegrzyn J.L."/>
            <person name="Mcevoy S.L."/>
        </authorList>
    </citation>
    <scope>NUCLEOTIDE SEQUENCE</scope>
    <source>
        <strain evidence="2">91603</strain>
        <tissue evidence="2">Leaf</tissue>
    </source>
</reference>
<dbReference type="Proteomes" id="UP001064489">
    <property type="component" value="Chromosome 3"/>
</dbReference>
<dbReference type="EMBL" id="JAJSOW010000100">
    <property type="protein sequence ID" value="KAI9185542.1"/>
    <property type="molecule type" value="Genomic_DNA"/>
</dbReference>
<reference evidence="2" key="1">
    <citation type="journal article" date="2022" name="Plant J.">
        <title>Strategies of tolerance reflected in two North American maple genomes.</title>
        <authorList>
            <person name="McEvoy S.L."/>
            <person name="Sezen U.U."/>
            <person name="Trouern-Trend A."/>
            <person name="McMahon S.M."/>
            <person name="Schaberg P.G."/>
            <person name="Yang J."/>
            <person name="Wegrzyn J.L."/>
            <person name="Swenson N.G."/>
        </authorList>
    </citation>
    <scope>NUCLEOTIDE SEQUENCE</scope>
    <source>
        <strain evidence="2">91603</strain>
    </source>
</reference>
<gene>
    <name evidence="2" type="ORF">LWI28_008248</name>
</gene>
<evidence type="ECO:0000256" key="1">
    <source>
        <dbReference type="SAM" id="Phobius"/>
    </source>
</evidence>
<organism evidence="2 3">
    <name type="scientific">Acer negundo</name>
    <name type="common">Box elder</name>
    <dbReference type="NCBI Taxonomy" id="4023"/>
    <lineage>
        <taxon>Eukaryota</taxon>
        <taxon>Viridiplantae</taxon>
        <taxon>Streptophyta</taxon>
        <taxon>Embryophyta</taxon>
        <taxon>Tracheophyta</taxon>
        <taxon>Spermatophyta</taxon>
        <taxon>Magnoliopsida</taxon>
        <taxon>eudicotyledons</taxon>
        <taxon>Gunneridae</taxon>
        <taxon>Pentapetalae</taxon>
        <taxon>rosids</taxon>
        <taxon>malvids</taxon>
        <taxon>Sapindales</taxon>
        <taxon>Sapindaceae</taxon>
        <taxon>Hippocastanoideae</taxon>
        <taxon>Acereae</taxon>
        <taxon>Acer</taxon>
    </lineage>
</organism>
<protein>
    <submittedName>
        <fullName evidence="2">Uncharacterized protein</fullName>
    </submittedName>
</protein>
<name>A0AAD5J580_ACENE</name>